<sequence length="109" mass="12174">MRLIRHPLVARDLTALIEHIRDVTGDPAAAERRLDEIEAMLRDIAGNPYSGTRLAAPLDGWLVRHGGRGHRLTIVFQVDAERDALYIALVAFGGQDWMTMGLQRRKFGG</sequence>
<dbReference type="InterPro" id="IPR035093">
    <property type="entry name" value="RelE/ParE_toxin_dom_sf"/>
</dbReference>
<dbReference type="InterPro" id="IPR007712">
    <property type="entry name" value="RelE/ParE_toxin"/>
</dbReference>
<keyword evidence="1" id="KW-1277">Toxin-antitoxin system</keyword>
<evidence type="ECO:0000313" key="3">
    <source>
        <dbReference type="Proteomes" id="UP000192455"/>
    </source>
</evidence>
<name>A0A1R3X8L0_9RHOB</name>
<reference evidence="2 3" key="1">
    <citation type="submission" date="2017-01" db="EMBL/GenBank/DDBJ databases">
        <authorList>
            <person name="Mah S.A."/>
            <person name="Swanson W.J."/>
            <person name="Moy G.W."/>
            <person name="Vacquier V.D."/>
        </authorList>
    </citation>
    <scope>NUCLEOTIDE SEQUENCE [LARGE SCALE GENOMIC DNA]</scope>
    <source>
        <strain evidence="2 3">DSM 21219</strain>
    </source>
</reference>
<dbReference type="OrthoDB" id="9814952at2"/>
<dbReference type="EMBL" id="FTPS01000004">
    <property type="protein sequence ID" value="SIT87062.1"/>
    <property type="molecule type" value="Genomic_DNA"/>
</dbReference>
<organism evidence="2 3">
    <name type="scientific">Pontibaca methylaminivorans</name>
    <dbReference type="NCBI Taxonomy" id="515897"/>
    <lineage>
        <taxon>Bacteria</taxon>
        <taxon>Pseudomonadati</taxon>
        <taxon>Pseudomonadota</taxon>
        <taxon>Alphaproteobacteria</taxon>
        <taxon>Rhodobacterales</taxon>
        <taxon>Roseobacteraceae</taxon>
        <taxon>Pontibaca</taxon>
    </lineage>
</organism>
<dbReference type="Gene3D" id="3.30.2310.20">
    <property type="entry name" value="RelE-like"/>
    <property type="match status" value="1"/>
</dbReference>
<gene>
    <name evidence="2" type="ORF">SAMN05421849_2540</name>
</gene>
<evidence type="ECO:0000313" key="2">
    <source>
        <dbReference type="EMBL" id="SIT87062.1"/>
    </source>
</evidence>
<proteinExistence type="predicted"/>
<evidence type="ECO:0000256" key="1">
    <source>
        <dbReference type="ARBA" id="ARBA00022649"/>
    </source>
</evidence>
<dbReference type="Pfam" id="PF05016">
    <property type="entry name" value="ParE_toxin"/>
    <property type="match status" value="1"/>
</dbReference>
<protein>
    <submittedName>
        <fullName evidence="2">ParE toxin of type II toxin-antitoxin system, parDE</fullName>
    </submittedName>
</protein>
<dbReference type="RefSeq" id="WP_076650422.1">
    <property type="nucleotide sequence ID" value="NZ_FTPS01000004.1"/>
</dbReference>
<dbReference type="Proteomes" id="UP000192455">
    <property type="component" value="Unassembled WGS sequence"/>
</dbReference>
<keyword evidence="3" id="KW-1185">Reference proteome</keyword>
<dbReference type="AlphaFoldDB" id="A0A1R3X8L0"/>
<accession>A0A1R3X8L0</accession>